<reference evidence="11" key="1">
    <citation type="submission" date="2018-10" db="EMBL/GenBank/DDBJ databases">
        <title>Effector identification in a new, highly contiguous assembly of the strawberry crown rot pathogen Phytophthora cactorum.</title>
        <authorList>
            <person name="Armitage A.D."/>
            <person name="Nellist C.F."/>
            <person name="Bates H."/>
            <person name="Vickerstaff R.J."/>
            <person name="Harrison R.J."/>
        </authorList>
    </citation>
    <scope>NUCLEOTIDE SEQUENCE</scope>
    <source>
        <strain evidence="11">4032</strain>
        <strain evidence="12">P415</strain>
    </source>
</reference>
<evidence type="ECO:0000313" key="12">
    <source>
        <dbReference type="EMBL" id="KAG2977306.1"/>
    </source>
</evidence>
<evidence type="ECO:0000313" key="11">
    <source>
        <dbReference type="EMBL" id="KAG2910953.1"/>
    </source>
</evidence>
<dbReference type="CDD" id="cd15047">
    <property type="entry name" value="7tmC_GABA-B-like"/>
    <property type="match status" value="1"/>
</dbReference>
<dbReference type="VEuPathDB" id="FungiDB:PC110_g14104"/>
<dbReference type="PANTHER" id="PTHR43248:SF3">
    <property type="entry name" value="AB HYDROLASE-1 DOMAIN-CONTAINING PROTEIN"/>
    <property type="match status" value="1"/>
</dbReference>
<name>A0A8T1C226_9STRA</name>
<feature type="compositionally biased region" description="Polar residues" evidence="8">
    <location>
        <begin position="991"/>
        <end position="1009"/>
    </location>
</feature>
<protein>
    <recommendedName>
        <fullName evidence="10">G-protein coupled receptors family 3 profile domain-containing protein</fullName>
    </recommendedName>
</protein>
<dbReference type="SUPFAM" id="SSF53474">
    <property type="entry name" value="alpha/beta-Hydrolases"/>
    <property type="match status" value="1"/>
</dbReference>
<dbReference type="GO" id="GO:0004930">
    <property type="term" value="F:G protein-coupled receptor activity"/>
    <property type="evidence" value="ECO:0007669"/>
    <property type="project" value="InterPro"/>
</dbReference>
<feature type="transmembrane region" description="Helical" evidence="9">
    <location>
        <begin position="809"/>
        <end position="831"/>
    </location>
</feature>
<evidence type="ECO:0000256" key="9">
    <source>
        <dbReference type="SAM" id="Phobius"/>
    </source>
</evidence>
<evidence type="ECO:0000256" key="4">
    <source>
        <dbReference type="ARBA" id="ARBA00022801"/>
    </source>
</evidence>
<evidence type="ECO:0000256" key="3">
    <source>
        <dbReference type="ARBA" id="ARBA00022692"/>
    </source>
</evidence>
<feature type="region of interest" description="Disordered" evidence="8">
    <location>
        <begin position="991"/>
        <end position="1013"/>
    </location>
</feature>
<dbReference type="Gene3D" id="3.40.50.1820">
    <property type="entry name" value="alpha/beta hydrolase"/>
    <property type="match status" value="1"/>
</dbReference>
<feature type="transmembrane region" description="Helical" evidence="9">
    <location>
        <begin position="684"/>
        <end position="707"/>
    </location>
</feature>
<organism evidence="11 13">
    <name type="scientific">Phytophthora cactorum</name>
    <dbReference type="NCBI Taxonomy" id="29920"/>
    <lineage>
        <taxon>Eukaryota</taxon>
        <taxon>Sar</taxon>
        <taxon>Stramenopiles</taxon>
        <taxon>Oomycota</taxon>
        <taxon>Peronosporomycetes</taxon>
        <taxon>Peronosporales</taxon>
        <taxon>Peronosporaceae</taxon>
        <taxon>Phytophthora</taxon>
    </lineage>
</organism>
<feature type="transmembrane region" description="Helical" evidence="9">
    <location>
        <begin position="719"/>
        <end position="739"/>
    </location>
</feature>
<comment type="subcellular location">
    <subcellularLocation>
        <location evidence="1">Membrane</location>
        <topology evidence="1">Multi-pass membrane protein</topology>
    </subcellularLocation>
</comment>
<comment type="caution">
    <text evidence="11">The sequence shown here is derived from an EMBL/GenBank/DDBJ whole genome shotgun (WGS) entry which is preliminary data.</text>
</comment>
<feature type="transmembrane region" description="Helical" evidence="9">
    <location>
        <begin position="651"/>
        <end position="672"/>
    </location>
</feature>
<comment type="similarity">
    <text evidence="2">Belongs to the peptidase S33 family.</text>
</comment>
<evidence type="ECO:0000256" key="6">
    <source>
        <dbReference type="ARBA" id="ARBA00023136"/>
    </source>
</evidence>
<dbReference type="InterPro" id="IPR000337">
    <property type="entry name" value="GPCR_3"/>
</dbReference>
<dbReference type="Pfam" id="PF00003">
    <property type="entry name" value="7tm_3"/>
    <property type="match status" value="1"/>
</dbReference>
<evidence type="ECO:0000259" key="10">
    <source>
        <dbReference type="PROSITE" id="PS50259"/>
    </source>
</evidence>
<dbReference type="InterPro" id="IPR051601">
    <property type="entry name" value="Serine_prot/Carboxylest_S33"/>
</dbReference>
<accession>A0A8T1C226</accession>
<feature type="domain" description="G-protein coupled receptors family 3 profile" evidence="10">
    <location>
        <begin position="648"/>
        <end position="900"/>
    </location>
</feature>
<evidence type="ECO:0000256" key="1">
    <source>
        <dbReference type="ARBA" id="ARBA00004141"/>
    </source>
</evidence>
<evidence type="ECO:0000256" key="7">
    <source>
        <dbReference type="ARBA" id="ARBA00023180"/>
    </source>
</evidence>
<gene>
    <name evidence="11" type="ORF">PC115_g12720</name>
    <name evidence="12" type="ORF">PC118_g12943</name>
</gene>
<dbReference type="InterPro" id="IPR017978">
    <property type="entry name" value="GPCR_3_C"/>
</dbReference>
<keyword evidence="7" id="KW-0325">Glycoprotein</keyword>
<dbReference type="InterPro" id="IPR029058">
    <property type="entry name" value="AB_hydrolase_fold"/>
</dbReference>
<dbReference type="EMBL" id="RCMI01000435">
    <property type="protein sequence ID" value="KAG2910953.1"/>
    <property type="molecule type" value="Genomic_DNA"/>
</dbReference>
<evidence type="ECO:0000256" key="5">
    <source>
        <dbReference type="ARBA" id="ARBA00022989"/>
    </source>
</evidence>
<keyword evidence="5 9" id="KW-1133">Transmembrane helix</keyword>
<dbReference type="GO" id="GO:0016787">
    <property type="term" value="F:hydrolase activity"/>
    <property type="evidence" value="ECO:0007669"/>
    <property type="project" value="UniProtKB-KW"/>
</dbReference>
<dbReference type="Proteomes" id="UP000774804">
    <property type="component" value="Unassembled WGS sequence"/>
</dbReference>
<dbReference type="GO" id="GO:0016020">
    <property type="term" value="C:membrane"/>
    <property type="evidence" value="ECO:0007669"/>
    <property type="project" value="UniProtKB-SubCell"/>
</dbReference>
<keyword evidence="6 9" id="KW-0472">Membrane</keyword>
<evidence type="ECO:0000313" key="13">
    <source>
        <dbReference type="Proteomes" id="UP000774804"/>
    </source>
</evidence>
<feature type="region of interest" description="Disordered" evidence="8">
    <location>
        <begin position="909"/>
        <end position="973"/>
    </location>
</feature>
<sequence length="1333" mass="146908">MPKASCDIKPKLLFAQQLLVALIVWQVFVLCIQPTSTLALVAPNQLLGTCFDDDWATSISKKLSISAMDRDSFGTLVNPYLHGALSTPRFRVDDQRTARARDILFQSDCMPFDSVFYGVGARVDENGNIIEAGRVNGSLVMEIDTWSSHSLSTLVVAILAQELLGYEVSFFQASGSAEMTQRMSSVGTGICSPTHVNVEVWLDAATQRALAVYYNESSFVGSVGYDGLAGLFTSTTFIRAGLSASPAFSADFWRDYRDKDALIHELRASVLFNNAAHYPPKESGCADGVLGCRDSCSKSKTCTKREGNGGECLVVIMMDASYDIGYLQASLSNNDIPAYFCFLGISGAAKYVSEALASNTPVAFYNYQPDEFFQRHIGQVERVALPWVTPERTALNTGNFGENGYGEATDNPVRVDFPRVLLGKYLVKVLTSSDGGMASLMNMLTIQEKDMDSLLSGYNDIRDAGVLSQTESYFTAACNWLRKPENYQIWSEWLEPLPDCEYDTHYSFALEGCNSNTNEERAFPRRAKFYWKSPRPDNISLPYTCDPYHLPNSGLPDTLVTSRSCSWLVENTNTWLIWASLGTQPICDTSFYTHDVSECTSSGQREVTFRWLLPDAKNATFSSECTDGKALPDPVLIDCEYVPYSTAASKVVFVLACLFTCVMLGCIGFVVYEREQPIVKRSQYQFLVTMLLGGVLMCYATVIYSGVPSRVVCALRPTLISWAFTLIFGSLVVKSMRVYRVFLSSAMKRVVLAAGTMMKVLAGFLIVDIVILVSWELVSPSDAVVKAEAVAEIGGLAVDRVRCASSSSVFVGLLFFWKAVMLFGGLYLSILIRKVSSDFQESVWIFASACVVLFSSLLLLPMGYFVTLSAIAFFLFFSFIVLSATMLVIGLMLVPKMLRLHDLATSGASEMSKTTREKQTASSGSEDDAQVAPLRSRASGGSRISKNSKNSKTSNNRKSSKSNKGGKSGKKDAIRVSLRVPATILKASASVSALNSTQSRAHTTNQRPSFSIKCPPAMRLPSVLFGSASRRGVATHSNALARREKSTLSYRVFEDTSSGKEPTKTALVMHGILGNKLNWRTFSQKLTKANPDWRFICLDLRGHGDSPSFSEPHNLEACADDVVKLAAHLKVEPTAVLGHSFGGKVALTYLQQCMQHARAPPSQVWVLDSLPGTGATDYARRDLTNSIETILPVVKKIPLPIRAKAQLIKDLQGHGVALGEAQWLTTNLRLTSKSPELYEWKMDVDVIEQLFRSFLGSDLWPVVENPPATEGKDVEIHFVHASKNNMWTSELLDRLDAQQENQVYHHLLEKSGHWVHIDNPVGLMKIIQTYMLQ</sequence>
<keyword evidence="4" id="KW-0378">Hydrolase</keyword>
<feature type="compositionally biased region" description="Low complexity" evidence="8">
    <location>
        <begin position="939"/>
        <end position="965"/>
    </location>
</feature>
<dbReference type="Proteomes" id="UP000697107">
    <property type="component" value="Unassembled WGS sequence"/>
</dbReference>
<dbReference type="PANTHER" id="PTHR43248">
    <property type="entry name" value="2-SUCCINYL-6-HYDROXY-2,4-CYCLOHEXADIENE-1-CARBOXYLATE SYNTHASE"/>
    <property type="match status" value="1"/>
</dbReference>
<keyword evidence="3 9" id="KW-0812">Transmembrane</keyword>
<evidence type="ECO:0000256" key="2">
    <source>
        <dbReference type="ARBA" id="ARBA00010088"/>
    </source>
</evidence>
<dbReference type="Pfam" id="PF12697">
    <property type="entry name" value="Abhydrolase_6"/>
    <property type="match status" value="1"/>
</dbReference>
<dbReference type="InterPro" id="IPR000073">
    <property type="entry name" value="AB_hydrolase_1"/>
</dbReference>
<dbReference type="PRINTS" id="PR00248">
    <property type="entry name" value="GPCRMGR"/>
</dbReference>
<dbReference type="PROSITE" id="PS50259">
    <property type="entry name" value="G_PROTEIN_RECEP_F3_4"/>
    <property type="match status" value="1"/>
</dbReference>
<feature type="transmembrane region" description="Helical" evidence="9">
    <location>
        <begin position="843"/>
        <end position="865"/>
    </location>
</feature>
<evidence type="ECO:0000256" key="8">
    <source>
        <dbReference type="SAM" id="MobiDB-lite"/>
    </source>
</evidence>
<proteinExistence type="inferred from homology"/>
<dbReference type="VEuPathDB" id="FungiDB:PC110_g14103"/>
<dbReference type="EMBL" id="RCML01000429">
    <property type="protein sequence ID" value="KAG2977306.1"/>
    <property type="molecule type" value="Genomic_DNA"/>
</dbReference>
<feature type="transmembrane region" description="Helical" evidence="9">
    <location>
        <begin position="871"/>
        <end position="894"/>
    </location>
</feature>
<feature type="transmembrane region" description="Helical" evidence="9">
    <location>
        <begin position="751"/>
        <end position="775"/>
    </location>
</feature>